<evidence type="ECO:0000313" key="8">
    <source>
        <dbReference type="EMBL" id="ANX04529.1"/>
    </source>
</evidence>
<evidence type="ECO:0000256" key="3">
    <source>
        <dbReference type="ARBA" id="ARBA00023004"/>
    </source>
</evidence>
<dbReference type="RefSeq" id="WP_068804912.1">
    <property type="nucleotide sequence ID" value="NZ_CP014671.1"/>
</dbReference>
<dbReference type="SUPFAM" id="SSF50022">
    <property type="entry name" value="ISP domain"/>
    <property type="match status" value="1"/>
</dbReference>
<dbReference type="AlphaFoldDB" id="A0A1B1YUX7"/>
<proteinExistence type="inferred from homology"/>
<dbReference type="InterPro" id="IPR017941">
    <property type="entry name" value="Rieske_2Fe-2S"/>
</dbReference>
<dbReference type="PANTHER" id="PTHR21496">
    <property type="entry name" value="FERREDOXIN-RELATED"/>
    <property type="match status" value="1"/>
</dbReference>
<keyword evidence="2" id="KW-0479">Metal-binding</keyword>
<sequence>MAYTRACSVNDVPAGGMARFKVNGEAVVVYNLADGFRATAASCSHVFGPLARGKILDGQRVQCPLHRAEFDIKTGEAVKWACFPPGVQLMNIFRPKKPIKTYATKVEGDAVLVDV</sequence>
<organism evidence="8 9">
    <name type="scientific">Immundisolibacter cernigliae</name>
    <dbReference type="NCBI Taxonomy" id="1810504"/>
    <lineage>
        <taxon>Bacteria</taxon>
        <taxon>Pseudomonadati</taxon>
        <taxon>Pseudomonadota</taxon>
        <taxon>Gammaproteobacteria</taxon>
        <taxon>Immundisolibacterales</taxon>
        <taxon>Immundisolibacteraceae</taxon>
        <taxon>Immundisolibacter</taxon>
    </lineage>
</organism>
<evidence type="ECO:0000256" key="4">
    <source>
        <dbReference type="ARBA" id="ARBA00023014"/>
    </source>
</evidence>
<dbReference type="GO" id="GO:0046872">
    <property type="term" value="F:metal ion binding"/>
    <property type="evidence" value="ECO:0007669"/>
    <property type="project" value="UniProtKB-KW"/>
</dbReference>
<dbReference type="InParanoid" id="A0A1B1YUX7"/>
<accession>A0A1B1YUX7</accession>
<comment type="cofactor">
    <cofactor evidence="5">
        <name>[2Fe-2S] cluster</name>
        <dbReference type="ChEBI" id="CHEBI:190135"/>
    </cofactor>
</comment>
<dbReference type="EMBL" id="CP014671">
    <property type="protein sequence ID" value="ANX04529.1"/>
    <property type="molecule type" value="Genomic_DNA"/>
</dbReference>
<dbReference type="OrthoDB" id="9800167at2"/>
<evidence type="ECO:0000256" key="6">
    <source>
        <dbReference type="ARBA" id="ARBA00038001"/>
    </source>
</evidence>
<dbReference type="Pfam" id="PF00355">
    <property type="entry name" value="Rieske"/>
    <property type="match status" value="1"/>
</dbReference>
<evidence type="ECO:0000259" key="7">
    <source>
        <dbReference type="PROSITE" id="PS51296"/>
    </source>
</evidence>
<dbReference type="InterPro" id="IPR036922">
    <property type="entry name" value="Rieske_2Fe-2S_sf"/>
</dbReference>
<evidence type="ECO:0000256" key="2">
    <source>
        <dbReference type="ARBA" id="ARBA00022723"/>
    </source>
</evidence>
<comment type="similarity">
    <text evidence="6">Belongs to the bacterial ring-hydroxylating dioxygenase ferredoxin component family.</text>
</comment>
<reference evidence="9" key="1">
    <citation type="submission" date="2016-03" db="EMBL/GenBank/DDBJ databases">
        <title>Complete genome sequence of Solimmundus cernigliae, representing a novel lineage of polycyclic aromatic hydrocarbon degraders within the Gammaproteobacteria.</title>
        <authorList>
            <person name="Singleton D.R."/>
            <person name="Dickey A.N."/>
            <person name="Scholl E.H."/>
            <person name="Wright F.A."/>
            <person name="Aitken M.D."/>
        </authorList>
    </citation>
    <scope>NUCLEOTIDE SEQUENCE [LARGE SCALE GENOMIC DNA]</scope>
    <source>
        <strain evidence="9">TR3.2</strain>
    </source>
</reference>
<name>A0A1B1YUX7_9GAMM</name>
<dbReference type="Gene3D" id="2.102.10.10">
    <property type="entry name" value="Rieske [2Fe-2S] iron-sulphur domain"/>
    <property type="match status" value="1"/>
</dbReference>
<feature type="domain" description="Rieske" evidence="7">
    <location>
        <begin position="4"/>
        <end position="113"/>
    </location>
</feature>
<dbReference type="PROSITE" id="PS51296">
    <property type="entry name" value="RIESKE"/>
    <property type="match status" value="1"/>
</dbReference>
<dbReference type="KEGG" id="gbi:PG2T_10310"/>
<evidence type="ECO:0000256" key="1">
    <source>
        <dbReference type="ARBA" id="ARBA00022714"/>
    </source>
</evidence>
<keyword evidence="9" id="KW-1185">Reference proteome</keyword>
<dbReference type="PANTHER" id="PTHR21496:SF0">
    <property type="entry name" value="RIESKE DOMAIN-CONTAINING PROTEIN"/>
    <property type="match status" value="1"/>
</dbReference>
<evidence type="ECO:0000256" key="5">
    <source>
        <dbReference type="ARBA" id="ARBA00034078"/>
    </source>
</evidence>
<evidence type="ECO:0000313" key="9">
    <source>
        <dbReference type="Proteomes" id="UP000092952"/>
    </source>
</evidence>
<dbReference type="GO" id="GO:0051537">
    <property type="term" value="F:2 iron, 2 sulfur cluster binding"/>
    <property type="evidence" value="ECO:0007669"/>
    <property type="project" value="UniProtKB-KW"/>
</dbReference>
<protein>
    <recommendedName>
        <fullName evidence="7">Rieske domain-containing protein</fullName>
    </recommendedName>
</protein>
<dbReference type="STRING" id="1810504.PG2T_10310"/>
<keyword evidence="4" id="KW-0411">Iron-sulfur</keyword>
<keyword evidence="3" id="KW-0408">Iron</keyword>
<dbReference type="Proteomes" id="UP000092952">
    <property type="component" value="Chromosome"/>
</dbReference>
<keyword evidence="1" id="KW-0001">2Fe-2S</keyword>
<gene>
    <name evidence="8" type="ORF">PG2T_10310</name>
</gene>